<dbReference type="EMBL" id="QGGP01000005">
    <property type="protein sequence ID" value="PWK18314.1"/>
    <property type="molecule type" value="Genomic_DNA"/>
</dbReference>
<accession>A0A316DJF2</accession>
<evidence type="ECO:0000313" key="2">
    <source>
        <dbReference type="EMBL" id="PWK18314.1"/>
    </source>
</evidence>
<organism evidence="2 3">
    <name type="scientific">Xanthomarina spongicola</name>
    <dbReference type="NCBI Taxonomy" id="570520"/>
    <lineage>
        <taxon>Bacteria</taxon>
        <taxon>Pseudomonadati</taxon>
        <taxon>Bacteroidota</taxon>
        <taxon>Flavobacteriia</taxon>
        <taxon>Flavobacteriales</taxon>
        <taxon>Flavobacteriaceae</taxon>
        <taxon>Xanthomarina</taxon>
    </lineage>
</organism>
<keyword evidence="3" id="KW-1185">Reference proteome</keyword>
<dbReference type="InterPro" id="IPR052712">
    <property type="entry name" value="Acid_resist_chaperone_HdeD"/>
</dbReference>
<dbReference type="Proteomes" id="UP000245430">
    <property type="component" value="Unassembled WGS sequence"/>
</dbReference>
<protein>
    <submittedName>
        <fullName evidence="2">Uncharacterized membrane protein HdeD (DUF308 family)</fullName>
    </submittedName>
</protein>
<dbReference type="OrthoDB" id="7059775at2"/>
<reference evidence="2 3" key="1">
    <citation type="submission" date="2018-05" db="EMBL/GenBank/DDBJ databases">
        <title>Genomic Encyclopedia of Archaeal and Bacterial Type Strains, Phase II (KMG-II): from individual species to whole genera.</title>
        <authorList>
            <person name="Goeker M."/>
        </authorList>
    </citation>
    <scope>NUCLEOTIDE SEQUENCE [LARGE SCALE GENOMIC DNA]</scope>
    <source>
        <strain evidence="2 3">DSM 22637</strain>
    </source>
</reference>
<dbReference type="GO" id="GO:0005886">
    <property type="term" value="C:plasma membrane"/>
    <property type="evidence" value="ECO:0007669"/>
    <property type="project" value="TreeGrafter"/>
</dbReference>
<dbReference type="AlphaFoldDB" id="A0A316DJF2"/>
<feature type="transmembrane region" description="Helical" evidence="1">
    <location>
        <begin position="98"/>
        <end position="121"/>
    </location>
</feature>
<keyword evidence="1" id="KW-0812">Transmembrane</keyword>
<dbReference type="PANTHER" id="PTHR34989:SF1">
    <property type="entry name" value="PROTEIN HDED"/>
    <property type="match status" value="1"/>
</dbReference>
<feature type="transmembrane region" description="Helical" evidence="1">
    <location>
        <begin position="43"/>
        <end position="65"/>
    </location>
</feature>
<feature type="transmembrane region" description="Helical" evidence="1">
    <location>
        <begin position="72"/>
        <end position="92"/>
    </location>
</feature>
<proteinExistence type="predicted"/>
<evidence type="ECO:0000313" key="3">
    <source>
        <dbReference type="Proteomes" id="UP000245430"/>
    </source>
</evidence>
<keyword evidence="1" id="KW-1133">Transmembrane helix</keyword>
<feature type="transmembrane region" description="Helical" evidence="1">
    <location>
        <begin position="156"/>
        <end position="179"/>
    </location>
</feature>
<keyword evidence="1" id="KW-0472">Membrane</keyword>
<evidence type="ECO:0000256" key="1">
    <source>
        <dbReference type="SAM" id="Phobius"/>
    </source>
</evidence>
<gene>
    <name evidence="2" type="ORF">LX78_02227</name>
</gene>
<comment type="caution">
    <text evidence="2">The sequence shown here is derived from an EMBL/GenBank/DDBJ whole genome shotgun (WGS) entry which is preliminary data.</text>
</comment>
<dbReference type="PANTHER" id="PTHR34989">
    <property type="entry name" value="PROTEIN HDED"/>
    <property type="match status" value="1"/>
</dbReference>
<feature type="transmembrane region" description="Helical" evidence="1">
    <location>
        <begin position="16"/>
        <end position="37"/>
    </location>
</feature>
<dbReference type="RefSeq" id="WP_109682718.1">
    <property type="nucleotide sequence ID" value="NZ_QGGP01000005.1"/>
</dbReference>
<name>A0A316DJF2_9FLAO</name>
<dbReference type="InterPro" id="IPR005325">
    <property type="entry name" value="DUF308_memb"/>
</dbReference>
<dbReference type="Pfam" id="PF03729">
    <property type="entry name" value="DUF308"/>
    <property type="match status" value="2"/>
</dbReference>
<sequence length="213" mass="23898">METSFLKAIKNTIKHWYIPLFVGVFFVVISIVVFSSPEGSLRALSLLFALSFLISGVSESVFSFINKDRLDNWGWSLAFGIITSIVGVLLLLKPNLSLTALAFYIGFVILFRSISTIGFALDVKKYGSKQWSGLLILGIIGTIVSFILIWNPLFAGLSIVVLVALNFLFAGLFSIFLSLQFRKLHKSSKKISADLVKRYDDLMIEIRKEWDDE</sequence>
<feature type="transmembrane region" description="Helical" evidence="1">
    <location>
        <begin position="133"/>
        <end position="150"/>
    </location>
</feature>